<dbReference type="Proteomes" id="UP001499990">
    <property type="component" value="Unassembled WGS sequence"/>
</dbReference>
<gene>
    <name evidence="1" type="ORF">GCM10020367_59050</name>
</gene>
<dbReference type="EMBL" id="BAAAYL010000001">
    <property type="protein sequence ID" value="GAA3378655.1"/>
    <property type="molecule type" value="Genomic_DNA"/>
</dbReference>
<proteinExistence type="predicted"/>
<protein>
    <submittedName>
        <fullName evidence="1">Uncharacterized protein</fullName>
    </submittedName>
</protein>
<name>A0ABP6SKF8_9ACTN</name>
<keyword evidence="2" id="KW-1185">Reference proteome</keyword>
<organism evidence="1 2">
    <name type="scientific">Streptomyces sannanensis</name>
    <dbReference type="NCBI Taxonomy" id="285536"/>
    <lineage>
        <taxon>Bacteria</taxon>
        <taxon>Bacillati</taxon>
        <taxon>Actinomycetota</taxon>
        <taxon>Actinomycetes</taxon>
        <taxon>Kitasatosporales</taxon>
        <taxon>Streptomycetaceae</taxon>
        <taxon>Streptomyces</taxon>
    </lineage>
</organism>
<evidence type="ECO:0000313" key="1">
    <source>
        <dbReference type="EMBL" id="GAA3378655.1"/>
    </source>
</evidence>
<comment type="caution">
    <text evidence="1">The sequence shown here is derived from an EMBL/GenBank/DDBJ whole genome shotgun (WGS) entry which is preliminary data.</text>
</comment>
<evidence type="ECO:0000313" key="2">
    <source>
        <dbReference type="Proteomes" id="UP001499990"/>
    </source>
</evidence>
<reference evidence="2" key="1">
    <citation type="journal article" date="2019" name="Int. J. Syst. Evol. Microbiol.">
        <title>The Global Catalogue of Microorganisms (GCM) 10K type strain sequencing project: providing services to taxonomists for standard genome sequencing and annotation.</title>
        <authorList>
            <consortium name="The Broad Institute Genomics Platform"/>
            <consortium name="The Broad Institute Genome Sequencing Center for Infectious Disease"/>
            <person name="Wu L."/>
            <person name="Ma J."/>
        </authorList>
    </citation>
    <scope>NUCLEOTIDE SEQUENCE [LARGE SCALE GENOMIC DNA]</scope>
    <source>
        <strain evidence="2">JCM 9651</strain>
    </source>
</reference>
<sequence length="97" mass="10650">MGGRKGKTAETERCPGRSSGLDAVVELETLRLGVEGKSLLWHTLLALAPEQAHLDESQLTDLLDRARNQIDTLELLRRTTAAALFSVQGNRRSPRVS</sequence>
<accession>A0ABP6SKF8</accession>